<accession>H9UG77</accession>
<dbReference type="GO" id="GO:0008270">
    <property type="term" value="F:zinc ion binding"/>
    <property type="evidence" value="ECO:0007669"/>
    <property type="project" value="InterPro"/>
</dbReference>
<keyword evidence="5" id="KW-0560">Oxidoreductase</keyword>
<dbReference type="Proteomes" id="UP000007383">
    <property type="component" value="Chromosome"/>
</dbReference>
<evidence type="ECO:0000256" key="6">
    <source>
        <dbReference type="RuleBase" id="RU361277"/>
    </source>
</evidence>
<dbReference type="STRING" id="889378.Spiaf_0415"/>
<dbReference type="EMBL" id="CP003282">
    <property type="protein sequence ID" value="AFG36520.1"/>
    <property type="molecule type" value="Genomic_DNA"/>
</dbReference>
<name>H9UG77_SPIAZ</name>
<dbReference type="HOGENOM" id="CLU_026673_11_5_12"/>
<dbReference type="InterPro" id="IPR013149">
    <property type="entry name" value="ADH-like_C"/>
</dbReference>
<reference evidence="9" key="1">
    <citation type="journal article" date="2013" name="Stand. Genomic Sci.">
        <title>Complete genome sequence of the halophilic bacterium Spirochaeta africana type strain (Z-7692(T)) from the alkaline Lake Magadi in the East African Rift.</title>
        <authorList>
            <person name="Liolos K."/>
            <person name="Abt B."/>
            <person name="Scheuner C."/>
            <person name="Teshima H."/>
            <person name="Held B."/>
            <person name="Lapidus A."/>
            <person name="Nolan M."/>
            <person name="Lucas S."/>
            <person name="Deshpande S."/>
            <person name="Cheng J.F."/>
            <person name="Tapia R."/>
            <person name="Goodwin L.A."/>
            <person name="Pitluck S."/>
            <person name="Pagani I."/>
            <person name="Ivanova N."/>
            <person name="Mavromatis K."/>
            <person name="Mikhailova N."/>
            <person name="Huntemann M."/>
            <person name="Pati A."/>
            <person name="Chen A."/>
            <person name="Palaniappan K."/>
            <person name="Land M."/>
            <person name="Rohde M."/>
            <person name="Tindall B.J."/>
            <person name="Detter J.C."/>
            <person name="Goker M."/>
            <person name="Bristow J."/>
            <person name="Eisen J.A."/>
            <person name="Markowitz V."/>
            <person name="Hugenholtz P."/>
            <person name="Woyke T."/>
            <person name="Klenk H.P."/>
            <person name="Kyrpides N.C."/>
        </authorList>
    </citation>
    <scope>NUCLEOTIDE SEQUENCE</scope>
    <source>
        <strain evidence="9">ATCC 700263 / DSM 8902 / Z-7692</strain>
    </source>
</reference>
<proteinExistence type="inferred from homology"/>
<dbReference type="Gene3D" id="3.90.180.10">
    <property type="entry name" value="Medium-chain alcohol dehydrogenases, catalytic domain"/>
    <property type="match status" value="1"/>
</dbReference>
<dbReference type="SUPFAM" id="SSF51735">
    <property type="entry name" value="NAD(P)-binding Rossmann-fold domains"/>
    <property type="match status" value="1"/>
</dbReference>
<evidence type="ECO:0000256" key="1">
    <source>
        <dbReference type="ARBA" id="ARBA00001947"/>
    </source>
</evidence>
<evidence type="ECO:0000256" key="5">
    <source>
        <dbReference type="ARBA" id="ARBA00023002"/>
    </source>
</evidence>
<dbReference type="CDD" id="cd05285">
    <property type="entry name" value="sorbitol_DH"/>
    <property type="match status" value="1"/>
</dbReference>
<comment type="cofactor">
    <cofactor evidence="1 6">
        <name>Zn(2+)</name>
        <dbReference type="ChEBI" id="CHEBI:29105"/>
    </cofactor>
</comment>
<dbReference type="InterPro" id="IPR045306">
    <property type="entry name" value="SDH-like"/>
</dbReference>
<dbReference type="SMART" id="SM00829">
    <property type="entry name" value="PKS_ER"/>
    <property type="match status" value="1"/>
</dbReference>
<dbReference type="PANTHER" id="PTHR43161">
    <property type="entry name" value="SORBITOL DEHYDROGENASE"/>
    <property type="match status" value="1"/>
</dbReference>
<dbReference type="SUPFAM" id="SSF50129">
    <property type="entry name" value="GroES-like"/>
    <property type="match status" value="1"/>
</dbReference>
<dbReference type="InterPro" id="IPR013154">
    <property type="entry name" value="ADH-like_N"/>
</dbReference>
<dbReference type="InterPro" id="IPR002328">
    <property type="entry name" value="ADH_Zn_CS"/>
</dbReference>
<dbReference type="InterPro" id="IPR036291">
    <property type="entry name" value="NAD(P)-bd_dom_sf"/>
</dbReference>
<dbReference type="Gene3D" id="3.40.50.720">
    <property type="entry name" value="NAD(P)-binding Rossmann-like Domain"/>
    <property type="match status" value="1"/>
</dbReference>
<dbReference type="PATRIC" id="fig|889378.3.peg.423"/>
<protein>
    <submittedName>
        <fullName evidence="8">Theronine dehydrogenase-like Zn-dependent dehydrogenase</fullName>
    </submittedName>
</protein>
<gene>
    <name evidence="8" type="ordered locus">Spiaf_0415</name>
</gene>
<keyword evidence="4 6" id="KW-0862">Zinc</keyword>
<evidence type="ECO:0000313" key="9">
    <source>
        <dbReference type="Proteomes" id="UP000007383"/>
    </source>
</evidence>
<evidence type="ECO:0000313" key="8">
    <source>
        <dbReference type="EMBL" id="AFG36520.1"/>
    </source>
</evidence>
<dbReference type="KEGG" id="sfc:Spiaf_0415"/>
<dbReference type="AlphaFoldDB" id="H9UG77"/>
<dbReference type="Pfam" id="PF08240">
    <property type="entry name" value="ADH_N"/>
    <property type="match status" value="1"/>
</dbReference>
<dbReference type="OrthoDB" id="9791234at2"/>
<dbReference type="PANTHER" id="PTHR43161:SF9">
    <property type="entry name" value="SORBITOL DEHYDROGENASE"/>
    <property type="match status" value="1"/>
</dbReference>
<organism evidence="8 9">
    <name type="scientific">Spirochaeta africana (strain ATCC 700263 / DSM 8902 / Z-7692)</name>
    <dbReference type="NCBI Taxonomy" id="889378"/>
    <lineage>
        <taxon>Bacteria</taxon>
        <taxon>Pseudomonadati</taxon>
        <taxon>Spirochaetota</taxon>
        <taxon>Spirochaetia</taxon>
        <taxon>Spirochaetales</taxon>
        <taxon>Spirochaetaceae</taxon>
        <taxon>Spirochaeta</taxon>
    </lineage>
</organism>
<dbReference type="Pfam" id="PF00107">
    <property type="entry name" value="ADH_zinc_N"/>
    <property type="match status" value="1"/>
</dbReference>
<evidence type="ECO:0000256" key="4">
    <source>
        <dbReference type="ARBA" id="ARBA00022833"/>
    </source>
</evidence>
<evidence type="ECO:0000259" key="7">
    <source>
        <dbReference type="SMART" id="SM00829"/>
    </source>
</evidence>
<keyword evidence="9" id="KW-1185">Reference proteome</keyword>
<dbReference type="RefSeq" id="WP_014454517.1">
    <property type="nucleotide sequence ID" value="NC_017098.1"/>
</dbReference>
<evidence type="ECO:0000256" key="2">
    <source>
        <dbReference type="ARBA" id="ARBA00008072"/>
    </source>
</evidence>
<keyword evidence="3 6" id="KW-0479">Metal-binding</keyword>
<evidence type="ECO:0000256" key="3">
    <source>
        <dbReference type="ARBA" id="ARBA00022723"/>
    </source>
</evidence>
<dbReference type="eggNOG" id="COG1063">
    <property type="taxonomic scope" value="Bacteria"/>
</dbReference>
<sequence>MEALVLEKVNQIAIRDIVIDETLGPRDVRVKPVCIGICGSDVHYYLHGRIGDFVVKEPMVLGHEASGIVTEIGAEVTDLKVGDRVCMEPGIPDHNSEEYKLGIYNLDPAVRFWATPPIHGCMRESVVHPAQFTFRLPDNVSFAEGALVEPVAIGVQAAKKAQIQPGDSALVLGAGTIGIVTAMAAAASGCSNVYITDISAEKLDLVRERFGDRFTTVAHAQVGELHDAVDIVFEASGAAAAVLAMARYARPGGRIVLIGMTQDPVPVDIVGIEVKELTMYSIFRYAHVFDRTLQFISSGKIDVQPLVTHTYPFSESVAAYDFAASMPSDAIKVMIEKE</sequence>
<dbReference type="GO" id="GO:0016616">
    <property type="term" value="F:oxidoreductase activity, acting on the CH-OH group of donors, NAD or NADP as acceptor"/>
    <property type="evidence" value="ECO:0007669"/>
    <property type="project" value="InterPro"/>
</dbReference>
<dbReference type="InterPro" id="IPR020843">
    <property type="entry name" value="ER"/>
</dbReference>
<dbReference type="InterPro" id="IPR011032">
    <property type="entry name" value="GroES-like_sf"/>
</dbReference>
<feature type="domain" description="Enoyl reductase (ER)" evidence="7">
    <location>
        <begin position="8"/>
        <end position="335"/>
    </location>
</feature>
<comment type="similarity">
    <text evidence="2 6">Belongs to the zinc-containing alcohol dehydrogenase family.</text>
</comment>
<dbReference type="PROSITE" id="PS00059">
    <property type="entry name" value="ADH_ZINC"/>
    <property type="match status" value="1"/>
</dbReference>